<accession>B7Q127</accession>
<proteinExistence type="predicted"/>
<dbReference type="VEuPathDB" id="VectorBase:ISCI009558"/>
<keyword evidence="2" id="KW-0472">Membrane</keyword>
<dbReference type="EnsemblMetazoa" id="ISCW009558-RA">
    <property type="protein sequence ID" value="ISCW009558-PA"/>
    <property type="gene ID" value="ISCW009558"/>
</dbReference>
<dbReference type="EMBL" id="DS835781">
    <property type="protein sequence ID" value="EEC12549.1"/>
    <property type="molecule type" value="Genomic_DNA"/>
</dbReference>
<name>B7Q127_IXOSC</name>
<dbReference type="EMBL" id="ABJB010914714">
    <property type="status" value="NOT_ANNOTATED_CDS"/>
    <property type="molecule type" value="Genomic_DNA"/>
</dbReference>
<feature type="transmembrane region" description="Helical" evidence="2">
    <location>
        <begin position="25"/>
        <end position="47"/>
    </location>
</feature>
<dbReference type="AlphaFoldDB" id="B7Q127"/>
<protein>
    <submittedName>
        <fullName evidence="3 4">Uncharacterized protein</fullName>
    </submittedName>
</protein>
<dbReference type="InParanoid" id="B7Q127"/>
<evidence type="ECO:0000313" key="3">
    <source>
        <dbReference type="EMBL" id="EEC12549.1"/>
    </source>
</evidence>
<feature type="region of interest" description="Disordered" evidence="1">
    <location>
        <begin position="95"/>
        <end position="114"/>
    </location>
</feature>
<evidence type="ECO:0000256" key="1">
    <source>
        <dbReference type="SAM" id="MobiDB-lite"/>
    </source>
</evidence>
<reference evidence="4" key="2">
    <citation type="submission" date="2020-05" db="UniProtKB">
        <authorList>
            <consortium name="EnsemblMetazoa"/>
        </authorList>
    </citation>
    <scope>IDENTIFICATION</scope>
    <source>
        <strain evidence="4">wikel</strain>
    </source>
</reference>
<organism>
    <name type="scientific">Ixodes scapularis</name>
    <name type="common">Black-legged tick</name>
    <name type="synonym">Deer tick</name>
    <dbReference type="NCBI Taxonomy" id="6945"/>
    <lineage>
        <taxon>Eukaryota</taxon>
        <taxon>Metazoa</taxon>
        <taxon>Ecdysozoa</taxon>
        <taxon>Arthropoda</taxon>
        <taxon>Chelicerata</taxon>
        <taxon>Arachnida</taxon>
        <taxon>Acari</taxon>
        <taxon>Parasitiformes</taxon>
        <taxon>Ixodida</taxon>
        <taxon>Ixodoidea</taxon>
        <taxon>Ixodidae</taxon>
        <taxon>Ixodinae</taxon>
        <taxon>Ixodes</taxon>
    </lineage>
</organism>
<feature type="compositionally biased region" description="Basic and acidic residues" evidence="1">
    <location>
        <begin position="96"/>
        <end position="109"/>
    </location>
</feature>
<dbReference type="PaxDb" id="6945-B7Q127"/>
<dbReference type="VEuPathDB" id="VectorBase:ISCW009558"/>
<dbReference type="HOGENOM" id="CLU_1808335_0_0_1"/>
<reference evidence="3 5" key="1">
    <citation type="submission" date="2008-03" db="EMBL/GenBank/DDBJ databases">
        <title>Annotation of Ixodes scapularis.</title>
        <authorList>
            <consortium name="Ixodes scapularis Genome Project Consortium"/>
            <person name="Caler E."/>
            <person name="Hannick L.I."/>
            <person name="Bidwell S."/>
            <person name="Joardar V."/>
            <person name="Thiagarajan M."/>
            <person name="Amedeo P."/>
            <person name="Galinsky K.J."/>
            <person name="Schobel S."/>
            <person name="Inman J."/>
            <person name="Hostetler J."/>
            <person name="Miller J."/>
            <person name="Hammond M."/>
            <person name="Megy K."/>
            <person name="Lawson D."/>
            <person name="Kodira C."/>
            <person name="Sutton G."/>
            <person name="Meyer J."/>
            <person name="Hill C.A."/>
            <person name="Birren B."/>
            <person name="Nene V."/>
            <person name="Collins F."/>
            <person name="Alarcon-Chaidez F."/>
            <person name="Wikel S."/>
            <person name="Strausberg R."/>
        </authorList>
    </citation>
    <scope>NUCLEOTIDE SEQUENCE [LARGE SCALE GENOMIC DNA]</scope>
    <source>
        <strain evidence="5">Wikel</strain>
        <strain evidence="3">Wikel colony</strain>
    </source>
</reference>
<evidence type="ECO:0000313" key="4">
    <source>
        <dbReference type="EnsemblMetazoa" id="ISCW009558-PA"/>
    </source>
</evidence>
<dbReference type="Proteomes" id="UP000001555">
    <property type="component" value="Unassembled WGS sequence"/>
</dbReference>
<evidence type="ECO:0000256" key="2">
    <source>
        <dbReference type="SAM" id="Phobius"/>
    </source>
</evidence>
<evidence type="ECO:0000313" key="5">
    <source>
        <dbReference type="Proteomes" id="UP000001555"/>
    </source>
</evidence>
<keyword evidence="2" id="KW-0812">Transmembrane</keyword>
<sequence>MPSSSVPSRGRADPESGSLQYPIRYGGASLCLVLGTAAVLLSLFLLIKITLKATEDTPKKASVIEPPGPMNARLATARKATSQDLDVLIRSFFSREPPDYDEPHGRKGGDNASLEDDLQVPAVRVTTLSATPETPGCLRNRRC</sequence>
<keyword evidence="5" id="KW-1185">Reference proteome</keyword>
<keyword evidence="2" id="KW-1133">Transmembrane helix</keyword>
<gene>
    <name evidence="3" type="ORF">IscW_ISCW009558</name>
</gene>